<proteinExistence type="predicted"/>
<dbReference type="RefSeq" id="WP_332288171.1">
    <property type="nucleotide sequence ID" value="NZ_JAZIBG010000017.1"/>
</dbReference>
<evidence type="ECO:0008006" key="5">
    <source>
        <dbReference type="Google" id="ProtNLM"/>
    </source>
</evidence>
<keyword evidence="2" id="KW-0732">Signal</keyword>
<dbReference type="Proteomes" id="UP001336250">
    <property type="component" value="Unassembled WGS sequence"/>
</dbReference>
<dbReference type="SUPFAM" id="SSF56281">
    <property type="entry name" value="Metallo-hydrolase/oxidoreductase"/>
    <property type="match status" value="1"/>
</dbReference>
<organism evidence="3 4">
    <name type="scientific">Aquincola agrisoli</name>
    <dbReference type="NCBI Taxonomy" id="3119538"/>
    <lineage>
        <taxon>Bacteria</taxon>
        <taxon>Pseudomonadati</taxon>
        <taxon>Pseudomonadota</taxon>
        <taxon>Betaproteobacteria</taxon>
        <taxon>Burkholderiales</taxon>
        <taxon>Sphaerotilaceae</taxon>
        <taxon>Aquincola</taxon>
    </lineage>
</organism>
<dbReference type="InterPro" id="IPR036866">
    <property type="entry name" value="RibonucZ/Hydroxyglut_hydro"/>
</dbReference>
<evidence type="ECO:0000256" key="2">
    <source>
        <dbReference type="SAM" id="SignalP"/>
    </source>
</evidence>
<comment type="caution">
    <text evidence="3">The sequence shown here is derived from an EMBL/GenBank/DDBJ whole genome shotgun (WGS) entry which is preliminary data.</text>
</comment>
<name>A0AAW9QF43_9BURK</name>
<dbReference type="CDD" id="cd06262">
    <property type="entry name" value="metallo-hydrolase-like_MBL-fold"/>
    <property type="match status" value="1"/>
</dbReference>
<sequence length="421" mass="45487">MKTTTLAKALLAAGILCSGSAAFSAADAALVNARIKFFGPENVDPATGLVKKDKVVFSWLGHNAGAVSLLGRVIMLESYIPRLEVTPGRTPFVIRDLVELKPEAIFIGHGHSDHADNAAFIAAKTGATLYMTPEACGTAQTALNRMKNDPYMQADAFFAIAPSATVKCVGVTSAGSVPGTEVVRIKQFEPLVCINGFRALHSTSVAADPDWGPVPVVDTPDPRDQELFPAGVRLTPSNPRLAGQQDLRQGSGPGGADQLDFQFTLRTGYNFTIFYNNSIGAFKEGKGSNWPNGTPADGQRVLNLMRSLPNTDLNFSSLSSGNTDNNGWRDHVYHAEALRPKILTSGHAPVGASLQYYSGFMNHLKLMEQPRNAWPGFPKEDWPIVRNHTDPTDLLKPEVYQPGDPAWYHPQKAARVAQFCS</sequence>
<dbReference type="AlphaFoldDB" id="A0AAW9QF43"/>
<dbReference type="Gene3D" id="3.60.15.10">
    <property type="entry name" value="Ribonuclease Z/Hydroxyacylglutathione hydrolase-like"/>
    <property type="match status" value="1"/>
</dbReference>
<evidence type="ECO:0000313" key="3">
    <source>
        <dbReference type="EMBL" id="MEF7613225.1"/>
    </source>
</evidence>
<feature type="region of interest" description="Disordered" evidence="1">
    <location>
        <begin position="235"/>
        <end position="255"/>
    </location>
</feature>
<dbReference type="EMBL" id="JAZIBG010000017">
    <property type="protein sequence ID" value="MEF7613225.1"/>
    <property type="molecule type" value="Genomic_DNA"/>
</dbReference>
<feature type="signal peptide" evidence="2">
    <location>
        <begin position="1"/>
        <end position="28"/>
    </location>
</feature>
<gene>
    <name evidence="3" type="ORF">V4F39_04815</name>
</gene>
<protein>
    <recommendedName>
        <fullName evidence="5">MBL fold metallo-hydrolase</fullName>
    </recommendedName>
</protein>
<evidence type="ECO:0000313" key="4">
    <source>
        <dbReference type="Proteomes" id="UP001336250"/>
    </source>
</evidence>
<reference evidence="3 4" key="1">
    <citation type="submission" date="2024-02" db="EMBL/GenBank/DDBJ databases">
        <title>Genome sequence of Aquincola sp. MAHUQ-54.</title>
        <authorList>
            <person name="Huq M.A."/>
        </authorList>
    </citation>
    <scope>NUCLEOTIDE SEQUENCE [LARGE SCALE GENOMIC DNA]</scope>
    <source>
        <strain evidence="3 4">MAHUQ-54</strain>
    </source>
</reference>
<keyword evidence="4" id="KW-1185">Reference proteome</keyword>
<feature type="chain" id="PRO_5043858173" description="MBL fold metallo-hydrolase" evidence="2">
    <location>
        <begin position="29"/>
        <end position="421"/>
    </location>
</feature>
<evidence type="ECO:0000256" key="1">
    <source>
        <dbReference type="SAM" id="MobiDB-lite"/>
    </source>
</evidence>
<accession>A0AAW9QF43</accession>